<dbReference type="RefSeq" id="WP_192038223.1">
    <property type="nucleotide sequence ID" value="NZ_JACYWE010000002.1"/>
</dbReference>
<reference evidence="3" key="1">
    <citation type="submission" date="2020-09" db="EMBL/GenBank/DDBJ databases">
        <title>Hoyosella lacisalsi sp. nov., a halotolerant actinobacterium isolated from soil of Lake Gudzhirganskoe.</title>
        <authorList>
            <person name="Yang Q."/>
            <person name="Guo P.Y."/>
            <person name="Liu S.W."/>
            <person name="Li F.N."/>
            <person name="Sun C.H."/>
        </authorList>
    </citation>
    <scope>NUCLEOTIDE SEQUENCE</scope>
    <source>
        <strain evidence="3">G463</strain>
    </source>
</reference>
<comment type="similarity">
    <text evidence="1">Belongs to the 4-hydroxybenzoyl-CoA thioesterase family.</text>
</comment>
<accession>A0A927JAY7</accession>
<dbReference type="PANTHER" id="PTHR31793">
    <property type="entry name" value="4-HYDROXYBENZOYL-COA THIOESTERASE FAMILY MEMBER"/>
    <property type="match status" value="1"/>
</dbReference>
<protein>
    <submittedName>
        <fullName evidence="3">Acyl-CoA thioesterase</fullName>
    </submittedName>
</protein>
<evidence type="ECO:0000256" key="1">
    <source>
        <dbReference type="ARBA" id="ARBA00005953"/>
    </source>
</evidence>
<evidence type="ECO:0000313" key="3">
    <source>
        <dbReference type="EMBL" id="MBD8505756.1"/>
    </source>
</evidence>
<dbReference type="InterPro" id="IPR050563">
    <property type="entry name" value="4-hydroxybenzoyl-CoA_TE"/>
</dbReference>
<organism evidence="3 4">
    <name type="scientific">Lolliginicoccus lacisalsi</name>
    <dbReference type="NCBI Taxonomy" id="2742202"/>
    <lineage>
        <taxon>Bacteria</taxon>
        <taxon>Bacillati</taxon>
        <taxon>Actinomycetota</taxon>
        <taxon>Actinomycetes</taxon>
        <taxon>Mycobacteriales</taxon>
        <taxon>Hoyosellaceae</taxon>
        <taxon>Lolliginicoccus</taxon>
    </lineage>
</organism>
<evidence type="ECO:0000313" key="4">
    <source>
        <dbReference type="Proteomes" id="UP000642993"/>
    </source>
</evidence>
<dbReference type="AlphaFoldDB" id="A0A927JAY7"/>
<gene>
    <name evidence="3" type="ORF">HT102_04565</name>
</gene>
<comment type="caution">
    <text evidence="3">The sequence shown here is derived from an EMBL/GenBank/DDBJ whole genome shotgun (WGS) entry which is preliminary data.</text>
</comment>
<dbReference type="Proteomes" id="UP000642993">
    <property type="component" value="Unassembled WGS sequence"/>
</dbReference>
<dbReference type="CDD" id="cd00586">
    <property type="entry name" value="4HBT"/>
    <property type="match status" value="1"/>
</dbReference>
<dbReference type="SUPFAM" id="SSF54637">
    <property type="entry name" value="Thioesterase/thiol ester dehydrase-isomerase"/>
    <property type="match status" value="1"/>
</dbReference>
<dbReference type="EMBL" id="JACYWE010000002">
    <property type="protein sequence ID" value="MBD8505756.1"/>
    <property type="molecule type" value="Genomic_DNA"/>
</dbReference>
<sequence>MNTDTYPVLWPIETRWADNDHYGHVNNVTYYAYFDTAVNAWLMRETGCDIRTIGAIGIVAETSCTYVRELSFPDSLRVGLSVSRLGNRSITYGLAIFRADGDTLELAATGRFVHVYIDAIARAPVPIPDVVRAAAEKLVVEA</sequence>
<evidence type="ECO:0000256" key="2">
    <source>
        <dbReference type="ARBA" id="ARBA00022801"/>
    </source>
</evidence>
<dbReference type="PANTHER" id="PTHR31793:SF27">
    <property type="entry name" value="NOVEL THIOESTERASE SUPERFAMILY DOMAIN AND SAPOSIN A-TYPE DOMAIN CONTAINING PROTEIN (0610012H03RIK)"/>
    <property type="match status" value="1"/>
</dbReference>
<dbReference type="Pfam" id="PF13279">
    <property type="entry name" value="4HBT_2"/>
    <property type="match status" value="1"/>
</dbReference>
<keyword evidence="4" id="KW-1185">Reference proteome</keyword>
<name>A0A927JAY7_9ACTN</name>
<dbReference type="InterPro" id="IPR029069">
    <property type="entry name" value="HotDog_dom_sf"/>
</dbReference>
<proteinExistence type="inferred from homology"/>
<keyword evidence="2" id="KW-0378">Hydrolase</keyword>
<dbReference type="Gene3D" id="3.10.129.10">
    <property type="entry name" value="Hotdog Thioesterase"/>
    <property type="match status" value="1"/>
</dbReference>
<dbReference type="GO" id="GO:0047617">
    <property type="term" value="F:fatty acyl-CoA hydrolase activity"/>
    <property type="evidence" value="ECO:0007669"/>
    <property type="project" value="TreeGrafter"/>
</dbReference>